<feature type="region of interest" description="Disordered" evidence="1">
    <location>
        <begin position="1"/>
        <end position="71"/>
    </location>
</feature>
<feature type="compositionally biased region" description="Basic and acidic residues" evidence="1">
    <location>
        <begin position="10"/>
        <end position="37"/>
    </location>
</feature>
<organism evidence="2">
    <name type="scientific">Amphora coffeiformis</name>
    <dbReference type="NCBI Taxonomy" id="265554"/>
    <lineage>
        <taxon>Eukaryota</taxon>
        <taxon>Sar</taxon>
        <taxon>Stramenopiles</taxon>
        <taxon>Ochrophyta</taxon>
        <taxon>Bacillariophyta</taxon>
        <taxon>Bacillariophyceae</taxon>
        <taxon>Bacillariophycidae</taxon>
        <taxon>Thalassiophysales</taxon>
        <taxon>Catenulaceae</taxon>
        <taxon>Amphora</taxon>
    </lineage>
</organism>
<name>A0A7S3P642_9STRA</name>
<sequence>MMTVVVFFTEKARERERGREEEEDHRRTEREDGERRGGGGSPTNGERRTRSTRARVIPHVPERAKRSFSRMPNGLFHRRHDERTFCKTLLLVETCGTWEKNLNSPGVPNKSCQHNDASSVFVRNINNNNNNNMKTTIIVNIILFFFEE</sequence>
<evidence type="ECO:0000313" key="2">
    <source>
        <dbReference type="EMBL" id="CAE0415587.1"/>
    </source>
</evidence>
<reference evidence="2" key="1">
    <citation type="submission" date="2021-01" db="EMBL/GenBank/DDBJ databases">
        <authorList>
            <person name="Corre E."/>
            <person name="Pelletier E."/>
            <person name="Niang G."/>
            <person name="Scheremetjew M."/>
            <person name="Finn R."/>
            <person name="Kale V."/>
            <person name="Holt S."/>
            <person name="Cochrane G."/>
            <person name="Meng A."/>
            <person name="Brown T."/>
            <person name="Cohen L."/>
        </authorList>
    </citation>
    <scope>NUCLEOTIDE SEQUENCE</scope>
    <source>
        <strain evidence="2">CCMP127</strain>
    </source>
</reference>
<protein>
    <submittedName>
        <fullName evidence="2">Uncharacterized protein</fullName>
    </submittedName>
</protein>
<accession>A0A7S3P642</accession>
<gene>
    <name evidence="2" type="ORF">ACOF00016_LOCUS12676</name>
</gene>
<dbReference type="EMBL" id="HBIM01016164">
    <property type="protein sequence ID" value="CAE0415587.1"/>
    <property type="molecule type" value="Transcribed_RNA"/>
</dbReference>
<proteinExistence type="predicted"/>
<evidence type="ECO:0000256" key="1">
    <source>
        <dbReference type="SAM" id="MobiDB-lite"/>
    </source>
</evidence>
<dbReference type="AlphaFoldDB" id="A0A7S3P642"/>